<dbReference type="InterPro" id="IPR050680">
    <property type="entry name" value="YpeA/RimI_acetyltransf"/>
</dbReference>
<dbReference type="OrthoDB" id="7163760at2"/>
<protein>
    <submittedName>
        <fullName evidence="4">Mycothiol synthase</fullName>
    </submittedName>
</protein>
<dbReference type="PANTHER" id="PTHR43420">
    <property type="entry name" value="ACETYLTRANSFERASE"/>
    <property type="match status" value="1"/>
</dbReference>
<dbReference type="Gene3D" id="3.40.630.30">
    <property type="match status" value="2"/>
</dbReference>
<dbReference type="RefSeq" id="WP_090043027.1">
    <property type="nucleotide sequence ID" value="NZ_FOKI01000051.1"/>
</dbReference>
<dbReference type="STRING" id="84698.SAMN04488528_10516"/>
<feature type="domain" description="N-acetyltransferase" evidence="3">
    <location>
        <begin position="138"/>
        <end position="278"/>
    </location>
</feature>
<accession>A0A1I1AYQ9</accession>
<reference evidence="4 5" key="1">
    <citation type="submission" date="2016-10" db="EMBL/GenBank/DDBJ databases">
        <authorList>
            <person name="de Groot N.N."/>
        </authorList>
    </citation>
    <scope>NUCLEOTIDE SEQUENCE [LARGE SCALE GENOMIC DNA]</scope>
    <source>
        <strain evidence="4 5">DSM 12271</strain>
    </source>
</reference>
<dbReference type="PANTHER" id="PTHR43420:SF12">
    <property type="entry name" value="N-ACETYLTRANSFERASE DOMAIN-CONTAINING PROTEIN"/>
    <property type="match status" value="1"/>
</dbReference>
<dbReference type="EMBL" id="FOKI01000051">
    <property type="protein sequence ID" value="SFB42546.1"/>
    <property type="molecule type" value="Genomic_DNA"/>
</dbReference>
<keyword evidence="5" id="KW-1185">Reference proteome</keyword>
<dbReference type="Pfam" id="PF08445">
    <property type="entry name" value="FR47"/>
    <property type="match status" value="1"/>
</dbReference>
<proteinExistence type="predicted"/>
<dbReference type="Pfam" id="PF00583">
    <property type="entry name" value="Acetyltransf_1"/>
    <property type="match status" value="1"/>
</dbReference>
<organism evidence="4 5">
    <name type="scientific">Clostridium frigidicarnis</name>
    <dbReference type="NCBI Taxonomy" id="84698"/>
    <lineage>
        <taxon>Bacteria</taxon>
        <taxon>Bacillati</taxon>
        <taxon>Bacillota</taxon>
        <taxon>Clostridia</taxon>
        <taxon>Eubacteriales</taxon>
        <taxon>Clostridiaceae</taxon>
        <taxon>Clostridium</taxon>
    </lineage>
</organism>
<keyword evidence="2" id="KW-0012">Acyltransferase</keyword>
<evidence type="ECO:0000313" key="5">
    <source>
        <dbReference type="Proteomes" id="UP000198619"/>
    </source>
</evidence>
<dbReference type="SUPFAM" id="SSF55729">
    <property type="entry name" value="Acyl-CoA N-acyltransferases (Nat)"/>
    <property type="match status" value="2"/>
</dbReference>
<name>A0A1I1AYQ9_9CLOT</name>
<dbReference type="InterPro" id="IPR000182">
    <property type="entry name" value="GNAT_dom"/>
</dbReference>
<feature type="domain" description="N-acetyltransferase" evidence="3">
    <location>
        <begin position="3"/>
        <end position="145"/>
    </location>
</feature>
<dbReference type="AlphaFoldDB" id="A0A1I1AYQ9"/>
<dbReference type="Proteomes" id="UP000198619">
    <property type="component" value="Unassembled WGS sequence"/>
</dbReference>
<sequence length="278" mass="32233">MELLYKEINQNEYAVVREMLLQDVETSEEFLWALQNKPETLTVAYIEDKIVAVALIIPGKKTSCLIVFVAPQYRRKGIGQSVVQYGENKLHKEASKIMTNFHADNEVSKRFARRFGYERQFSSAYMKHTEGRFAISELPVRLYIDEDYRQSHALYAQAFHEMRIKVGDFPDSIVERPSEKNRQAWNADAANRFTYQENDEIAGHGHLEGNEIGSISVRTDLQGHGIGKKFVMYLCNEIYNRGYKEVLLWCVIGNNARKLYDSLGFRELYIAEFAYKSI</sequence>
<dbReference type="InterPro" id="IPR016181">
    <property type="entry name" value="Acyl_CoA_acyltransferase"/>
</dbReference>
<dbReference type="PROSITE" id="PS51186">
    <property type="entry name" value="GNAT"/>
    <property type="match status" value="2"/>
</dbReference>
<evidence type="ECO:0000256" key="2">
    <source>
        <dbReference type="ARBA" id="ARBA00023315"/>
    </source>
</evidence>
<evidence type="ECO:0000259" key="3">
    <source>
        <dbReference type="PROSITE" id="PS51186"/>
    </source>
</evidence>
<evidence type="ECO:0000313" key="4">
    <source>
        <dbReference type="EMBL" id="SFB42546.1"/>
    </source>
</evidence>
<dbReference type="GO" id="GO:0016747">
    <property type="term" value="F:acyltransferase activity, transferring groups other than amino-acyl groups"/>
    <property type="evidence" value="ECO:0007669"/>
    <property type="project" value="InterPro"/>
</dbReference>
<dbReference type="CDD" id="cd04301">
    <property type="entry name" value="NAT_SF"/>
    <property type="match status" value="1"/>
</dbReference>
<dbReference type="InterPro" id="IPR013653">
    <property type="entry name" value="GCN5-like_dom"/>
</dbReference>
<evidence type="ECO:0000256" key="1">
    <source>
        <dbReference type="ARBA" id="ARBA00022679"/>
    </source>
</evidence>
<gene>
    <name evidence="4" type="ORF">SAMN04488528_10516</name>
</gene>
<keyword evidence="1" id="KW-0808">Transferase</keyword>